<evidence type="ECO:0000313" key="3">
    <source>
        <dbReference type="EMBL" id="KAG5647603.1"/>
    </source>
</evidence>
<dbReference type="InterPro" id="IPR058538">
    <property type="entry name" value="Ig_TPPC8_2nd"/>
</dbReference>
<dbReference type="EMBL" id="JABCKV010000008">
    <property type="protein sequence ID" value="KAG5647603.1"/>
    <property type="molecule type" value="Genomic_DNA"/>
</dbReference>
<protein>
    <recommendedName>
        <fullName evidence="2">TPPC8 second Ig-like domain-containing protein</fullName>
    </recommendedName>
</protein>
<feature type="domain" description="TPPC8 second Ig-like" evidence="2">
    <location>
        <begin position="237"/>
        <end position="350"/>
    </location>
</feature>
<dbReference type="OrthoDB" id="203724at2759"/>
<dbReference type="PANTHER" id="PTHR12975:SF6">
    <property type="entry name" value="TRAFFICKING PROTEIN PARTICLE COMPLEX SUBUNIT 8"/>
    <property type="match status" value="1"/>
</dbReference>
<organism evidence="3 4">
    <name type="scientific">Asterophora parasitica</name>
    <dbReference type="NCBI Taxonomy" id="117018"/>
    <lineage>
        <taxon>Eukaryota</taxon>
        <taxon>Fungi</taxon>
        <taxon>Dikarya</taxon>
        <taxon>Basidiomycota</taxon>
        <taxon>Agaricomycotina</taxon>
        <taxon>Agaricomycetes</taxon>
        <taxon>Agaricomycetidae</taxon>
        <taxon>Agaricales</taxon>
        <taxon>Tricholomatineae</taxon>
        <taxon>Lyophyllaceae</taxon>
        <taxon>Asterophora</taxon>
    </lineage>
</organism>
<reference evidence="3" key="2">
    <citation type="submission" date="2021-10" db="EMBL/GenBank/DDBJ databases">
        <title>Phylogenomics reveals ancestral predisposition of the termite-cultivated fungus Termitomyces towards a domesticated lifestyle.</title>
        <authorList>
            <person name="Auxier B."/>
            <person name="Grum-Grzhimaylo A."/>
            <person name="Cardenas M.E."/>
            <person name="Lodge J.D."/>
            <person name="Laessoe T."/>
            <person name="Pedersen O."/>
            <person name="Smith M.E."/>
            <person name="Kuyper T.W."/>
            <person name="Franco-Molano E.A."/>
            <person name="Baroni T.J."/>
            <person name="Aanen D.K."/>
        </authorList>
    </citation>
    <scope>NUCLEOTIDE SEQUENCE</scope>
    <source>
        <strain evidence="3">AP01</strain>
        <tissue evidence="3">Mycelium</tissue>
    </source>
</reference>
<keyword evidence="4" id="KW-1185">Reference proteome</keyword>
<proteinExistence type="predicted"/>
<dbReference type="PANTHER" id="PTHR12975">
    <property type="entry name" value="TRANSPORT PROTEIN TRAPP"/>
    <property type="match status" value="1"/>
</dbReference>
<name>A0A9P7GCM7_9AGAR</name>
<feature type="compositionally biased region" description="Basic and acidic residues" evidence="1">
    <location>
        <begin position="714"/>
        <end position="723"/>
    </location>
</feature>
<gene>
    <name evidence="3" type="ORF">DXG03_008956</name>
</gene>
<comment type="caution">
    <text evidence="3">The sequence shown here is derived from an EMBL/GenBank/DDBJ whole genome shotgun (WGS) entry which is preliminary data.</text>
</comment>
<dbReference type="AlphaFoldDB" id="A0A9P7GCM7"/>
<dbReference type="GO" id="GO:1990072">
    <property type="term" value="C:TRAPPIII protein complex"/>
    <property type="evidence" value="ECO:0007669"/>
    <property type="project" value="TreeGrafter"/>
</dbReference>
<evidence type="ECO:0000259" key="2">
    <source>
        <dbReference type="Pfam" id="PF24544"/>
    </source>
</evidence>
<accession>A0A9P7GCM7</accession>
<reference evidence="3" key="1">
    <citation type="submission" date="2020-07" db="EMBL/GenBank/DDBJ databases">
        <authorList>
            <person name="Nieuwenhuis M."/>
            <person name="Van De Peppel L.J.J."/>
        </authorList>
    </citation>
    <scope>NUCLEOTIDE SEQUENCE</scope>
    <source>
        <strain evidence="3">AP01</strain>
        <tissue evidence="3">Mycelium</tissue>
    </source>
</reference>
<dbReference type="Pfam" id="PF24544">
    <property type="entry name" value="Ig_TPPC8_2nd"/>
    <property type="match status" value="1"/>
</dbReference>
<dbReference type="InterPro" id="IPR024420">
    <property type="entry name" value="TRAPP_III_complex_Trs85"/>
</dbReference>
<dbReference type="Proteomes" id="UP000775547">
    <property type="component" value="Unassembled WGS sequence"/>
</dbReference>
<evidence type="ECO:0000256" key="1">
    <source>
        <dbReference type="SAM" id="MobiDB-lite"/>
    </source>
</evidence>
<feature type="region of interest" description="Disordered" evidence="1">
    <location>
        <begin position="702"/>
        <end position="733"/>
    </location>
</feature>
<sequence>MVAEGTKLPSTDKVFLDDFRVAYAHFKATSPDTDQLADLKMPFTFCLERQTRLRLLDATQNSEDTVWEAREGQWKTFSKSLGRKEGLSSSGKASVDETFWVDIVLRNPLDTEVNLSNLTVAVHELNAQDPSSSTSFVEVETIEDIALGPEESRTVPICVKTTRAASLIFTHAMYDFLSLLPATESLASRGRRLHDTPAQRQQPTYAPNTDLKAEVEEVNHRLVAEFLDDERLILAQGERKQLKLWFSNTGARPIKEVWIVAGIEDAIWLGSDDETNGESASKTTEIIKTHNSISPGKPRRIVLSEFGVLNPGEKVEVPMQLHAESIGDQELHLLFVYRESEADQFQSARLSRYYEVHKLLETSVTARASECLDHLFLVQLELSTLFASLDVHLSQITSVSSTWQCSPIVEYELGPMPPLQSAQLLFGVNRWSRGSGSQETFDFVSKKLQDVLNGTTVENSDPPPLDLLCSHISEATQSLARPSTLDLLHFSKRSDVIRKLAQFHRHIPRQTHPYIFPLCNPASVDFVIFWEIPNQQRSGYISVLGLTLGAGHAALGTIIEEAEGAQVKRSMYAETQREKEEILDGIRRSEWNVEMNPLVLLLQEPGTLRHDFSHGPCRSPVTLTVRNYSLTHASRYVLRLNANSYATDLLPPPYTGRLTYRGTLDPSRTITLRPELWITRPGTYGLGGWTLETEVLETSSSPDEIEGRIRHRYKQESRPDDRSSLVVYDAQSG</sequence>
<evidence type="ECO:0000313" key="4">
    <source>
        <dbReference type="Proteomes" id="UP000775547"/>
    </source>
</evidence>